<dbReference type="SUPFAM" id="SSF46689">
    <property type="entry name" value="Homeodomain-like"/>
    <property type="match status" value="1"/>
</dbReference>
<keyword evidence="6" id="KW-1185">Reference proteome</keyword>
<dbReference type="InterPro" id="IPR018060">
    <property type="entry name" value="HTH_AraC"/>
</dbReference>
<accession>A0A419W3G0</accession>
<evidence type="ECO:0000256" key="2">
    <source>
        <dbReference type="ARBA" id="ARBA00023125"/>
    </source>
</evidence>
<feature type="domain" description="HTH araC/xylS-type" evidence="4">
    <location>
        <begin position="197"/>
        <end position="298"/>
    </location>
</feature>
<sequence>MSDIIRLDSVSQFNDLKGIETRHPKVSVFDYVDAKTKFLPDGRYSCGFYSVFLKEAVCGELQYGRNTYDYDLGTLVFVGPGQVLGIKNKTDYEPQGKTLLIHPDFINGTSLAKKMSSYSFFSYEQNEALHLSEREHQIIVDLFQKIDYELDQPFDKHSRTLISNNIETLLNYCLRFYDRQFITREDLNKGMLVHFENLLSDYYDSDKAQTLGLPTVGYFAEKLNLSANYFGDLMKKETGKSAQEHLHLKLIDKAKEKIFDTEKTISQIAYELGFQYPQHFSRLFKNETGYSPNEYRSMN</sequence>
<dbReference type="SMART" id="SM00342">
    <property type="entry name" value="HTH_ARAC"/>
    <property type="match status" value="1"/>
</dbReference>
<dbReference type="GO" id="GO:0003700">
    <property type="term" value="F:DNA-binding transcription factor activity"/>
    <property type="evidence" value="ECO:0007669"/>
    <property type="project" value="InterPro"/>
</dbReference>
<gene>
    <name evidence="5" type="ORF">BC643_0348</name>
</gene>
<organism evidence="5 6">
    <name type="scientific">Mangrovibacterium diazotrophicum</name>
    <dbReference type="NCBI Taxonomy" id="1261403"/>
    <lineage>
        <taxon>Bacteria</taxon>
        <taxon>Pseudomonadati</taxon>
        <taxon>Bacteroidota</taxon>
        <taxon>Bacteroidia</taxon>
        <taxon>Marinilabiliales</taxon>
        <taxon>Prolixibacteraceae</taxon>
        <taxon>Mangrovibacterium</taxon>
    </lineage>
</organism>
<dbReference type="Proteomes" id="UP000283387">
    <property type="component" value="Unassembled WGS sequence"/>
</dbReference>
<dbReference type="InterPro" id="IPR009057">
    <property type="entry name" value="Homeodomain-like_sf"/>
</dbReference>
<dbReference type="PANTHER" id="PTHR43280">
    <property type="entry name" value="ARAC-FAMILY TRANSCRIPTIONAL REGULATOR"/>
    <property type="match status" value="1"/>
</dbReference>
<evidence type="ECO:0000256" key="1">
    <source>
        <dbReference type="ARBA" id="ARBA00023015"/>
    </source>
</evidence>
<keyword evidence="2" id="KW-0238">DNA-binding</keyword>
<dbReference type="OrthoDB" id="2600165at2"/>
<dbReference type="AlphaFoldDB" id="A0A419W3G0"/>
<dbReference type="RefSeq" id="WP_120271451.1">
    <property type="nucleotide sequence ID" value="NZ_RAPN01000001.1"/>
</dbReference>
<evidence type="ECO:0000259" key="4">
    <source>
        <dbReference type="PROSITE" id="PS01124"/>
    </source>
</evidence>
<dbReference type="InterPro" id="IPR020449">
    <property type="entry name" value="Tscrpt_reg_AraC-type_HTH"/>
</dbReference>
<keyword evidence="1" id="KW-0805">Transcription regulation</keyword>
<proteinExistence type="predicted"/>
<dbReference type="Pfam" id="PF12833">
    <property type="entry name" value="HTH_18"/>
    <property type="match status" value="1"/>
</dbReference>
<dbReference type="GO" id="GO:0043565">
    <property type="term" value="F:sequence-specific DNA binding"/>
    <property type="evidence" value="ECO:0007669"/>
    <property type="project" value="InterPro"/>
</dbReference>
<name>A0A419W3G0_9BACT</name>
<dbReference type="Gene3D" id="1.10.10.60">
    <property type="entry name" value="Homeodomain-like"/>
    <property type="match status" value="2"/>
</dbReference>
<dbReference type="PRINTS" id="PR00032">
    <property type="entry name" value="HTHARAC"/>
</dbReference>
<evidence type="ECO:0000313" key="6">
    <source>
        <dbReference type="Proteomes" id="UP000283387"/>
    </source>
</evidence>
<evidence type="ECO:0000313" key="5">
    <source>
        <dbReference type="EMBL" id="RKD90012.1"/>
    </source>
</evidence>
<evidence type="ECO:0000256" key="3">
    <source>
        <dbReference type="ARBA" id="ARBA00023163"/>
    </source>
</evidence>
<dbReference type="PROSITE" id="PS01124">
    <property type="entry name" value="HTH_ARAC_FAMILY_2"/>
    <property type="match status" value="1"/>
</dbReference>
<keyword evidence="3" id="KW-0804">Transcription</keyword>
<dbReference type="PANTHER" id="PTHR43280:SF32">
    <property type="entry name" value="TRANSCRIPTIONAL REGULATORY PROTEIN"/>
    <property type="match status" value="1"/>
</dbReference>
<protein>
    <submittedName>
        <fullName evidence="5">AraC family transcriptional regulator</fullName>
    </submittedName>
</protein>
<dbReference type="EMBL" id="RAPN01000001">
    <property type="protein sequence ID" value="RKD90012.1"/>
    <property type="molecule type" value="Genomic_DNA"/>
</dbReference>
<reference evidence="5 6" key="1">
    <citation type="submission" date="2018-09" db="EMBL/GenBank/DDBJ databases">
        <title>Genomic Encyclopedia of Archaeal and Bacterial Type Strains, Phase II (KMG-II): from individual species to whole genera.</title>
        <authorList>
            <person name="Goeker M."/>
        </authorList>
    </citation>
    <scope>NUCLEOTIDE SEQUENCE [LARGE SCALE GENOMIC DNA]</scope>
    <source>
        <strain evidence="5 6">DSM 27148</strain>
    </source>
</reference>
<comment type="caution">
    <text evidence="5">The sequence shown here is derived from an EMBL/GenBank/DDBJ whole genome shotgun (WGS) entry which is preliminary data.</text>
</comment>